<name>A0ABD0MHS3_CIRMR</name>
<evidence type="ECO:0000313" key="3">
    <source>
        <dbReference type="Proteomes" id="UP001529510"/>
    </source>
</evidence>
<feature type="non-terminal residue" evidence="2">
    <location>
        <position position="193"/>
    </location>
</feature>
<proteinExistence type="predicted"/>
<organism evidence="2 3">
    <name type="scientific">Cirrhinus mrigala</name>
    <name type="common">Mrigala</name>
    <dbReference type="NCBI Taxonomy" id="683832"/>
    <lineage>
        <taxon>Eukaryota</taxon>
        <taxon>Metazoa</taxon>
        <taxon>Chordata</taxon>
        <taxon>Craniata</taxon>
        <taxon>Vertebrata</taxon>
        <taxon>Euteleostomi</taxon>
        <taxon>Actinopterygii</taxon>
        <taxon>Neopterygii</taxon>
        <taxon>Teleostei</taxon>
        <taxon>Ostariophysi</taxon>
        <taxon>Cypriniformes</taxon>
        <taxon>Cyprinidae</taxon>
        <taxon>Labeoninae</taxon>
        <taxon>Labeonini</taxon>
        <taxon>Cirrhinus</taxon>
    </lineage>
</organism>
<gene>
    <name evidence="2" type="ORF">M9458_054943</name>
</gene>
<dbReference type="Proteomes" id="UP001529510">
    <property type="component" value="Unassembled WGS sequence"/>
</dbReference>
<keyword evidence="3" id="KW-1185">Reference proteome</keyword>
<protein>
    <submittedName>
        <fullName evidence="2">Uncharacterized protein</fullName>
    </submittedName>
</protein>
<sequence length="193" mass="22140">HRFRPRIHTDSVSSAWVLNMLRQHYPTPEGCPHCATFSTKTLEKRLRVAATGKSDPCLSAQPREEPMECPQSSSSWGDMMDSVSPVLLLLFEDPLVGEEDDDDEVLSTILEDEDNDDEDAILPPNQPRLRVKQSYRGQQEVAVYLRHQYSFRKGLETALRVSLSHPFRMFHFSKENTQCPLFFSLSRRQCTIG</sequence>
<dbReference type="EMBL" id="JAMKFB020000323">
    <property type="protein sequence ID" value="KAL0149753.1"/>
    <property type="molecule type" value="Genomic_DNA"/>
</dbReference>
<feature type="region of interest" description="Disordered" evidence="1">
    <location>
        <begin position="53"/>
        <end position="76"/>
    </location>
</feature>
<feature type="non-terminal residue" evidence="2">
    <location>
        <position position="1"/>
    </location>
</feature>
<reference evidence="2 3" key="1">
    <citation type="submission" date="2024-05" db="EMBL/GenBank/DDBJ databases">
        <title>Genome sequencing and assembly of Indian major carp, Cirrhinus mrigala (Hamilton, 1822).</title>
        <authorList>
            <person name="Mohindra V."/>
            <person name="Chowdhury L.M."/>
            <person name="Lal K."/>
            <person name="Jena J.K."/>
        </authorList>
    </citation>
    <scope>NUCLEOTIDE SEQUENCE [LARGE SCALE GENOMIC DNA]</scope>
    <source>
        <strain evidence="2">CM1030</strain>
        <tissue evidence="2">Blood</tissue>
    </source>
</reference>
<comment type="caution">
    <text evidence="2">The sequence shown here is derived from an EMBL/GenBank/DDBJ whole genome shotgun (WGS) entry which is preliminary data.</text>
</comment>
<evidence type="ECO:0000313" key="2">
    <source>
        <dbReference type="EMBL" id="KAL0149753.1"/>
    </source>
</evidence>
<evidence type="ECO:0000256" key="1">
    <source>
        <dbReference type="SAM" id="MobiDB-lite"/>
    </source>
</evidence>
<accession>A0ABD0MHS3</accession>
<dbReference type="AlphaFoldDB" id="A0ABD0MHS3"/>